<comment type="caution">
    <text evidence="9">The sequence shown here is derived from an EMBL/GenBank/DDBJ whole genome shotgun (WGS) entry which is preliminary data.</text>
</comment>
<evidence type="ECO:0000256" key="3">
    <source>
        <dbReference type="ARBA" id="ARBA00022741"/>
    </source>
</evidence>
<evidence type="ECO:0000256" key="5">
    <source>
        <dbReference type="ARBA" id="ARBA00022840"/>
    </source>
</evidence>
<dbReference type="CDD" id="cd14014">
    <property type="entry name" value="STKc_PknB_like"/>
    <property type="match status" value="1"/>
</dbReference>
<keyword evidence="4 9" id="KW-0418">Kinase</keyword>
<dbReference type="PROSITE" id="PS50011">
    <property type="entry name" value="PROTEIN_KINASE_DOM"/>
    <property type="match status" value="1"/>
</dbReference>
<feature type="region of interest" description="Disordered" evidence="6">
    <location>
        <begin position="1"/>
        <end position="22"/>
    </location>
</feature>
<keyword evidence="9" id="KW-0723">Serine/threonine-protein kinase</keyword>
<keyword evidence="2" id="KW-0808">Transferase</keyword>
<dbReference type="EC" id="2.7.11.1" evidence="1"/>
<dbReference type="InterPro" id="IPR008271">
    <property type="entry name" value="Ser/Thr_kinase_AS"/>
</dbReference>
<accession>A0A543IXM9</accession>
<reference evidence="9 10" key="1">
    <citation type="submission" date="2019-06" db="EMBL/GenBank/DDBJ databases">
        <title>Sequencing the genomes of 1000 actinobacteria strains.</title>
        <authorList>
            <person name="Klenk H.-P."/>
        </authorList>
    </citation>
    <scope>NUCLEOTIDE SEQUENCE [LARGE SCALE GENOMIC DNA]</scope>
    <source>
        <strain evidence="9 10">DSM 43186</strain>
    </source>
</reference>
<dbReference type="GO" id="GO:0005524">
    <property type="term" value="F:ATP binding"/>
    <property type="evidence" value="ECO:0007669"/>
    <property type="project" value="UniProtKB-KW"/>
</dbReference>
<evidence type="ECO:0000313" key="10">
    <source>
        <dbReference type="Proteomes" id="UP000319213"/>
    </source>
</evidence>
<feature type="compositionally biased region" description="Pro residues" evidence="6">
    <location>
        <begin position="1"/>
        <end position="15"/>
    </location>
</feature>
<keyword evidence="5" id="KW-0067">ATP-binding</keyword>
<dbReference type="AlphaFoldDB" id="A0A543IXM9"/>
<name>A0A543IXM9_9ACTN</name>
<keyword evidence="10" id="KW-1185">Reference proteome</keyword>
<dbReference type="InterPro" id="IPR011009">
    <property type="entry name" value="Kinase-like_dom_sf"/>
</dbReference>
<feature type="transmembrane region" description="Helical" evidence="7">
    <location>
        <begin position="62"/>
        <end position="81"/>
    </location>
</feature>
<evidence type="ECO:0000256" key="1">
    <source>
        <dbReference type="ARBA" id="ARBA00012513"/>
    </source>
</evidence>
<dbReference type="PANTHER" id="PTHR43671">
    <property type="entry name" value="SERINE/THREONINE-PROTEIN KINASE NEK"/>
    <property type="match status" value="1"/>
</dbReference>
<keyword evidence="7" id="KW-0812">Transmembrane</keyword>
<feature type="transmembrane region" description="Helical" evidence="7">
    <location>
        <begin position="33"/>
        <end position="55"/>
    </location>
</feature>
<keyword evidence="3" id="KW-0547">Nucleotide-binding</keyword>
<evidence type="ECO:0000256" key="2">
    <source>
        <dbReference type="ARBA" id="ARBA00022679"/>
    </source>
</evidence>
<dbReference type="RefSeq" id="WP_142259359.1">
    <property type="nucleotide sequence ID" value="NZ_BMPV01000001.1"/>
</dbReference>
<evidence type="ECO:0000256" key="4">
    <source>
        <dbReference type="ARBA" id="ARBA00022777"/>
    </source>
</evidence>
<keyword evidence="7" id="KW-1133">Transmembrane helix</keyword>
<dbReference type="GO" id="GO:0004674">
    <property type="term" value="F:protein serine/threonine kinase activity"/>
    <property type="evidence" value="ECO:0007669"/>
    <property type="project" value="UniProtKB-KW"/>
</dbReference>
<evidence type="ECO:0000256" key="7">
    <source>
        <dbReference type="SAM" id="Phobius"/>
    </source>
</evidence>
<proteinExistence type="predicted"/>
<dbReference type="Gene3D" id="3.30.200.20">
    <property type="entry name" value="Phosphorylase Kinase, domain 1"/>
    <property type="match status" value="1"/>
</dbReference>
<feature type="transmembrane region" description="Helical" evidence="7">
    <location>
        <begin position="87"/>
        <end position="109"/>
    </location>
</feature>
<feature type="compositionally biased region" description="Pro residues" evidence="6">
    <location>
        <begin position="120"/>
        <end position="167"/>
    </location>
</feature>
<gene>
    <name evidence="9" type="ORF">FHX40_2032</name>
</gene>
<evidence type="ECO:0000259" key="8">
    <source>
        <dbReference type="PROSITE" id="PS50011"/>
    </source>
</evidence>
<evidence type="ECO:0000256" key="6">
    <source>
        <dbReference type="SAM" id="MobiDB-lite"/>
    </source>
</evidence>
<dbReference type="PANTHER" id="PTHR43671:SF13">
    <property type="entry name" value="SERINE_THREONINE-PROTEIN KINASE NEK2"/>
    <property type="match status" value="1"/>
</dbReference>
<evidence type="ECO:0000313" key="9">
    <source>
        <dbReference type="EMBL" id="TQM75326.1"/>
    </source>
</evidence>
<feature type="domain" description="Protein kinase" evidence="8">
    <location>
        <begin position="207"/>
        <end position="453"/>
    </location>
</feature>
<dbReference type="Gene3D" id="1.10.510.10">
    <property type="entry name" value="Transferase(Phosphotransferase) domain 1"/>
    <property type="match status" value="1"/>
</dbReference>
<dbReference type="OrthoDB" id="3915799at2"/>
<dbReference type="Pfam" id="PF00069">
    <property type="entry name" value="Pkinase"/>
    <property type="match status" value="1"/>
</dbReference>
<sequence>MSYPNGPTPYPPPDPRGNGPSGHLAGGRRALSLVWALSPVFTCGVATFAAIGFAAIRLRSTFHALAAVGYFAALLGMVALADSDDTLTGLVLLALWGLLLVGGVVHALLIREAVFAPSGASPPPSAPPGVSAPPAPAGHATPYPPGVVTPPGYGPAPGSWPPVPPGPGARGWATVPGQGGPAATPPGPAWGPAGGTGPGRQRWFGPYLLLDRLGEGGQGAVFLARHPDGSPVALKLLHHRLSDTERESFMRELTAARRVPSFSTARILDAGVLDGIAYIVSEYVDGPSLQRKVEESGPLGGDSLIRLAIATSGALAAIHKAGIVHRDFKPANVLLASDGPRVIDFGVAKALDQTTTTAGVKGTPLYMSPEQINGEPVTPASDMFSWASTMIYGGTGRVPFAGTNPYQVLHQIVSKEPDLSGLPEPLVRPIAACLDKNPRNRPQAAELIAAITG</sequence>
<feature type="region of interest" description="Disordered" evidence="6">
    <location>
        <begin position="120"/>
        <end position="197"/>
    </location>
</feature>
<dbReference type="SUPFAM" id="SSF56112">
    <property type="entry name" value="Protein kinase-like (PK-like)"/>
    <property type="match status" value="1"/>
</dbReference>
<dbReference type="InterPro" id="IPR000719">
    <property type="entry name" value="Prot_kinase_dom"/>
</dbReference>
<protein>
    <recommendedName>
        <fullName evidence="1">non-specific serine/threonine protein kinase</fullName>
        <ecNumber evidence="1">2.7.11.1</ecNumber>
    </recommendedName>
</protein>
<organism evidence="9 10">
    <name type="scientific">Thermopolyspora flexuosa</name>
    <dbReference type="NCBI Taxonomy" id="103836"/>
    <lineage>
        <taxon>Bacteria</taxon>
        <taxon>Bacillati</taxon>
        <taxon>Actinomycetota</taxon>
        <taxon>Actinomycetes</taxon>
        <taxon>Streptosporangiales</taxon>
        <taxon>Streptosporangiaceae</taxon>
        <taxon>Thermopolyspora</taxon>
    </lineage>
</organism>
<keyword evidence="7" id="KW-0472">Membrane</keyword>
<dbReference type="EMBL" id="VFPQ01000001">
    <property type="protein sequence ID" value="TQM75326.1"/>
    <property type="molecule type" value="Genomic_DNA"/>
</dbReference>
<dbReference type="PROSITE" id="PS00108">
    <property type="entry name" value="PROTEIN_KINASE_ST"/>
    <property type="match status" value="1"/>
</dbReference>
<dbReference type="Proteomes" id="UP000319213">
    <property type="component" value="Unassembled WGS sequence"/>
</dbReference>
<dbReference type="InterPro" id="IPR050660">
    <property type="entry name" value="NEK_Ser/Thr_kinase"/>
</dbReference>